<comment type="similarity">
    <text evidence="2">Belongs to the ABC transporter superfamily. ABCC family. Conjugate transporter (TC 3.A.1.208) subfamily.</text>
</comment>
<evidence type="ECO:0000259" key="11">
    <source>
        <dbReference type="PROSITE" id="PS50893"/>
    </source>
</evidence>
<feature type="compositionally biased region" description="Polar residues" evidence="9">
    <location>
        <begin position="243"/>
        <end position="253"/>
    </location>
</feature>
<sequence length="604" mass="65735">MSHLSLVAPLQNMSVSVPDGCLMGIVGVVGSGKSTLLQLLIGEVPLVEGWRTCTAPRIAYCTQHAWIFHSSLRDNIVFGEPFCAKRYAQVVRACALQTDFAAQPHGDSTIVQANSLSGGQRQRIGIARAAYSSAQTVVLDDPFSALDAQVTGHVFTHCIEGLMRHRTVLFTTNNTKLLTNCDLIGVLSEGSVVVDSYSNFIRATERSASRPHASAADILSRLTVNGSAKCNSQAAEETALPHSKSQPMKNANNGDVDDGEFYGISLDDDDDDTDHDQDEFGRTAHTQEGKSIHSAEESNDSGKTQHRMIGHLSRAVGGYHWLLLIVFTLLVEEAVSEYQLWLLATWTDEGESGTITDGANQRYVVHYAALVVAEMLVAYVRQVVVGITTVHTADRLHRQLVDMVQGVPLSYFTTGTTTATYVLDLFARDHRRIDRGMFMGVEYLLIPVSYWVTIATATAVVLPWTLVSFLVSSVSIHYLLRMHRHKSQRCRVWLSRTKQPVVQCITDTDSGRPTIRAFGCQETLLRKFGRCLDEYTNASAAVSVAMATTASLADAAGCVFNVGVALAIVMSRNDITTGEAGFMLTNAAFSAFAGTSTLTGRATR</sequence>
<dbReference type="STRING" id="667725.A0A0L0G569"/>
<dbReference type="InterPro" id="IPR003593">
    <property type="entry name" value="AAA+_ATPase"/>
</dbReference>
<evidence type="ECO:0000256" key="4">
    <source>
        <dbReference type="ARBA" id="ARBA00022692"/>
    </source>
</evidence>
<evidence type="ECO:0000256" key="9">
    <source>
        <dbReference type="SAM" id="MobiDB-lite"/>
    </source>
</evidence>
<evidence type="ECO:0000313" key="14">
    <source>
        <dbReference type="Proteomes" id="UP000054560"/>
    </source>
</evidence>
<evidence type="ECO:0000256" key="8">
    <source>
        <dbReference type="ARBA" id="ARBA00023136"/>
    </source>
</evidence>
<feature type="region of interest" description="Disordered" evidence="9">
    <location>
        <begin position="233"/>
        <end position="304"/>
    </location>
</feature>
<evidence type="ECO:0008006" key="15">
    <source>
        <dbReference type="Google" id="ProtNLM"/>
    </source>
</evidence>
<evidence type="ECO:0000313" key="13">
    <source>
        <dbReference type="EMBL" id="KNC84182.1"/>
    </source>
</evidence>
<dbReference type="Pfam" id="PF00664">
    <property type="entry name" value="ABC_membrane"/>
    <property type="match status" value="1"/>
</dbReference>
<keyword evidence="6" id="KW-0067">ATP-binding</keyword>
<keyword evidence="8 10" id="KW-0472">Membrane</keyword>
<keyword evidence="4 10" id="KW-0812">Transmembrane</keyword>
<dbReference type="InterPro" id="IPR017871">
    <property type="entry name" value="ABC_transporter-like_CS"/>
</dbReference>
<keyword evidence="3" id="KW-0813">Transport</keyword>
<evidence type="ECO:0000256" key="2">
    <source>
        <dbReference type="ARBA" id="ARBA00009726"/>
    </source>
</evidence>
<evidence type="ECO:0000256" key="5">
    <source>
        <dbReference type="ARBA" id="ARBA00022741"/>
    </source>
</evidence>
<dbReference type="PANTHER" id="PTHR24223">
    <property type="entry name" value="ATP-BINDING CASSETTE SUB-FAMILY C"/>
    <property type="match status" value="1"/>
</dbReference>
<organism evidence="13 14">
    <name type="scientific">Sphaeroforma arctica JP610</name>
    <dbReference type="NCBI Taxonomy" id="667725"/>
    <lineage>
        <taxon>Eukaryota</taxon>
        <taxon>Ichthyosporea</taxon>
        <taxon>Ichthyophonida</taxon>
        <taxon>Sphaeroforma</taxon>
    </lineage>
</organism>
<evidence type="ECO:0000256" key="1">
    <source>
        <dbReference type="ARBA" id="ARBA00004141"/>
    </source>
</evidence>
<dbReference type="InterPro" id="IPR003439">
    <property type="entry name" value="ABC_transporter-like_ATP-bd"/>
</dbReference>
<dbReference type="eggNOG" id="KOG0054">
    <property type="taxonomic scope" value="Eukaryota"/>
</dbReference>
<keyword evidence="14" id="KW-1185">Reference proteome</keyword>
<feature type="domain" description="ABC transporter" evidence="11">
    <location>
        <begin position="1"/>
        <end position="214"/>
    </location>
</feature>
<feature type="transmembrane region" description="Helical" evidence="10">
    <location>
        <begin position="461"/>
        <end position="480"/>
    </location>
</feature>
<dbReference type="PROSITE" id="PS50929">
    <property type="entry name" value="ABC_TM1F"/>
    <property type="match status" value="1"/>
</dbReference>
<dbReference type="InterPro" id="IPR011527">
    <property type="entry name" value="ABC1_TM_dom"/>
</dbReference>
<dbReference type="GO" id="GO:0016887">
    <property type="term" value="F:ATP hydrolysis activity"/>
    <property type="evidence" value="ECO:0007669"/>
    <property type="project" value="InterPro"/>
</dbReference>
<evidence type="ECO:0000256" key="6">
    <source>
        <dbReference type="ARBA" id="ARBA00022840"/>
    </source>
</evidence>
<evidence type="ECO:0000256" key="7">
    <source>
        <dbReference type="ARBA" id="ARBA00022989"/>
    </source>
</evidence>
<feature type="domain" description="ABC transmembrane type-1" evidence="12">
    <location>
        <begin position="323"/>
        <end position="585"/>
    </location>
</feature>
<dbReference type="EMBL" id="KQ241782">
    <property type="protein sequence ID" value="KNC84182.1"/>
    <property type="molecule type" value="Genomic_DNA"/>
</dbReference>
<dbReference type="SUPFAM" id="SSF52540">
    <property type="entry name" value="P-loop containing nucleoside triphosphate hydrolases"/>
    <property type="match status" value="1"/>
</dbReference>
<feature type="compositionally biased region" description="Basic and acidic residues" evidence="9">
    <location>
        <begin position="278"/>
        <end position="296"/>
    </location>
</feature>
<dbReference type="Gene3D" id="1.20.1560.10">
    <property type="entry name" value="ABC transporter type 1, transmembrane domain"/>
    <property type="match status" value="1"/>
</dbReference>
<dbReference type="AlphaFoldDB" id="A0A0L0G569"/>
<dbReference type="PANTHER" id="PTHR24223:SF456">
    <property type="entry name" value="MULTIDRUG RESISTANCE-ASSOCIATED PROTEIN LETHAL(2)03659"/>
    <property type="match status" value="1"/>
</dbReference>
<keyword evidence="7 10" id="KW-1133">Transmembrane helix</keyword>
<dbReference type="InterPro" id="IPR050173">
    <property type="entry name" value="ABC_transporter_C-like"/>
</dbReference>
<dbReference type="Proteomes" id="UP000054560">
    <property type="component" value="Unassembled WGS sequence"/>
</dbReference>
<feature type="compositionally biased region" description="Acidic residues" evidence="9">
    <location>
        <begin position="255"/>
        <end position="277"/>
    </location>
</feature>
<keyword evidence="5" id="KW-0547">Nucleotide-binding</keyword>
<dbReference type="Pfam" id="PF00005">
    <property type="entry name" value="ABC_tran"/>
    <property type="match status" value="1"/>
</dbReference>
<reference evidence="13 14" key="1">
    <citation type="submission" date="2011-02" db="EMBL/GenBank/DDBJ databases">
        <title>The Genome Sequence of Sphaeroforma arctica JP610.</title>
        <authorList>
            <consortium name="The Broad Institute Genome Sequencing Platform"/>
            <person name="Russ C."/>
            <person name="Cuomo C."/>
            <person name="Young S.K."/>
            <person name="Zeng Q."/>
            <person name="Gargeya S."/>
            <person name="Alvarado L."/>
            <person name="Berlin A."/>
            <person name="Chapman S.B."/>
            <person name="Chen Z."/>
            <person name="Freedman E."/>
            <person name="Gellesch M."/>
            <person name="Goldberg J."/>
            <person name="Griggs A."/>
            <person name="Gujja S."/>
            <person name="Heilman E."/>
            <person name="Heiman D."/>
            <person name="Howarth C."/>
            <person name="Mehta T."/>
            <person name="Neiman D."/>
            <person name="Pearson M."/>
            <person name="Roberts A."/>
            <person name="Saif S."/>
            <person name="Shea T."/>
            <person name="Shenoy N."/>
            <person name="Sisk P."/>
            <person name="Stolte C."/>
            <person name="Sykes S."/>
            <person name="White J."/>
            <person name="Yandava C."/>
            <person name="Burger G."/>
            <person name="Gray M.W."/>
            <person name="Holland P.W.H."/>
            <person name="King N."/>
            <person name="Lang F.B.F."/>
            <person name="Roger A.J."/>
            <person name="Ruiz-Trillo I."/>
            <person name="Haas B."/>
            <person name="Nusbaum C."/>
            <person name="Birren B."/>
        </authorList>
    </citation>
    <scope>NUCLEOTIDE SEQUENCE [LARGE SCALE GENOMIC DNA]</scope>
    <source>
        <strain evidence="13 14">JP610</strain>
    </source>
</reference>
<dbReference type="SUPFAM" id="SSF90123">
    <property type="entry name" value="ABC transporter transmembrane region"/>
    <property type="match status" value="1"/>
</dbReference>
<gene>
    <name evidence="13" type="ORF">SARC_03604</name>
</gene>
<name>A0A0L0G569_9EUKA</name>
<dbReference type="GeneID" id="25904108"/>
<dbReference type="GO" id="GO:0016020">
    <property type="term" value="C:membrane"/>
    <property type="evidence" value="ECO:0007669"/>
    <property type="project" value="UniProtKB-SubCell"/>
</dbReference>
<dbReference type="Gene3D" id="3.40.50.300">
    <property type="entry name" value="P-loop containing nucleotide triphosphate hydrolases"/>
    <property type="match status" value="1"/>
</dbReference>
<dbReference type="SMART" id="SM00382">
    <property type="entry name" value="AAA"/>
    <property type="match status" value="1"/>
</dbReference>
<dbReference type="OrthoDB" id="6500128at2759"/>
<feature type="transmembrane region" description="Helical" evidence="10">
    <location>
        <begin position="367"/>
        <end position="390"/>
    </location>
</feature>
<dbReference type="GO" id="GO:0005524">
    <property type="term" value="F:ATP binding"/>
    <property type="evidence" value="ECO:0007669"/>
    <property type="project" value="UniProtKB-KW"/>
</dbReference>
<feature type="transmembrane region" description="Helical" evidence="10">
    <location>
        <begin position="436"/>
        <end position="455"/>
    </location>
</feature>
<accession>A0A0L0G569</accession>
<dbReference type="PROSITE" id="PS00211">
    <property type="entry name" value="ABC_TRANSPORTER_1"/>
    <property type="match status" value="1"/>
</dbReference>
<evidence type="ECO:0000256" key="3">
    <source>
        <dbReference type="ARBA" id="ARBA00022448"/>
    </source>
</evidence>
<dbReference type="GO" id="GO:0140359">
    <property type="term" value="F:ABC-type transporter activity"/>
    <property type="evidence" value="ECO:0007669"/>
    <property type="project" value="InterPro"/>
</dbReference>
<dbReference type="RefSeq" id="XP_014158084.1">
    <property type="nucleotide sequence ID" value="XM_014302609.1"/>
</dbReference>
<evidence type="ECO:0000259" key="12">
    <source>
        <dbReference type="PROSITE" id="PS50929"/>
    </source>
</evidence>
<evidence type="ECO:0000256" key="10">
    <source>
        <dbReference type="SAM" id="Phobius"/>
    </source>
</evidence>
<proteinExistence type="inferred from homology"/>
<dbReference type="InterPro" id="IPR027417">
    <property type="entry name" value="P-loop_NTPase"/>
</dbReference>
<dbReference type="PROSITE" id="PS50893">
    <property type="entry name" value="ABC_TRANSPORTER_2"/>
    <property type="match status" value="1"/>
</dbReference>
<comment type="subcellular location">
    <subcellularLocation>
        <location evidence="1">Membrane</location>
        <topology evidence="1">Multi-pass membrane protein</topology>
    </subcellularLocation>
</comment>
<protein>
    <recommendedName>
        <fullName evidence="15">ABC transporter domain-containing protein</fullName>
    </recommendedName>
</protein>
<dbReference type="InterPro" id="IPR036640">
    <property type="entry name" value="ABC1_TM_sf"/>
</dbReference>